<dbReference type="EMBL" id="MAVT02002505">
    <property type="protein sequence ID" value="POS69238.1"/>
    <property type="molecule type" value="Genomic_DNA"/>
</dbReference>
<dbReference type="STRING" id="158607.A0A2P5HG64"/>
<dbReference type="GO" id="GO:0005506">
    <property type="term" value="F:iron ion binding"/>
    <property type="evidence" value="ECO:0007669"/>
    <property type="project" value="InterPro"/>
</dbReference>
<keyword evidence="4" id="KW-0479">Metal-binding</keyword>
<keyword evidence="3" id="KW-0349">Heme</keyword>
<dbReference type="InParanoid" id="A0A2P5HG64"/>
<dbReference type="PRINTS" id="PR00465">
    <property type="entry name" value="EP450IV"/>
</dbReference>
<comment type="cofactor">
    <cofactor evidence="1">
        <name>heme</name>
        <dbReference type="ChEBI" id="CHEBI:30413"/>
    </cofactor>
</comment>
<keyword evidence="6" id="KW-0560">Oxidoreductase</keyword>
<evidence type="ECO:0000313" key="8">
    <source>
        <dbReference type="Proteomes" id="UP000094444"/>
    </source>
</evidence>
<organism evidence="7 8">
    <name type="scientific">Diaporthe helianthi</name>
    <dbReference type="NCBI Taxonomy" id="158607"/>
    <lineage>
        <taxon>Eukaryota</taxon>
        <taxon>Fungi</taxon>
        <taxon>Dikarya</taxon>
        <taxon>Ascomycota</taxon>
        <taxon>Pezizomycotina</taxon>
        <taxon>Sordariomycetes</taxon>
        <taxon>Sordariomycetidae</taxon>
        <taxon>Diaporthales</taxon>
        <taxon>Diaporthaceae</taxon>
        <taxon>Diaporthe</taxon>
    </lineage>
</organism>
<keyword evidence="8" id="KW-1185">Reference proteome</keyword>
<dbReference type="AlphaFoldDB" id="A0A2P5HG64"/>
<dbReference type="OrthoDB" id="1470350at2759"/>
<evidence type="ECO:0000256" key="2">
    <source>
        <dbReference type="ARBA" id="ARBA00010617"/>
    </source>
</evidence>
<evidence type="ECO:0000256" key="3">
    <source>
        <dbReference type="ARBA" id="ARBA00022617"/>
    </source>
</evidence>
<evidence type="ECO:0000313" key="7">
    <source>
        <dbReference type="EMBL" id="POS69238.1"/>
    </source>
</evidence>
<keyword evidence="6" id="KW-0503">Monooxygenase</keyword>
<protein>
    <recommendedName>
        <fullName evidence="9">Cytochrome P450</fullName>
    </recommendedName>
</protein>
<dbReference type="InterPro" id="IPR050121">
    <property type="entry name" value="Cytochrome_P450_monoxygenase"/>
</dbReference>
<proteinExistence type="inferred from homology"/>
<dbReference type="PRINTS" id="PR00385">
    <property type="entry name" value="P450"/>
</dbReference>
<dbReference type="Pfam" id="PF00067">
    <property type="entry name" value="p450"/>
    <property type="match status" value="1"/>
</dbReference>
<dbReference type="InterPro" id="IPR002403">
    <property type="entry name" value="Cyt_P450_E_grp-IV"/>
</dbReference>
<dbReference type="InterPro" id="IPR036396">
    <property type="entry name" value="Cyt_P450_sf"/>
</dbReference>
<comment type="similarity">
    <text evidence="2">Belongs to the cytochrome P450 family.</text>
</comment>
<dbReference type="Proteomes" id="UP000094444">
    <property type="component" value="Unassembled WGS sequence"/>
</dbReference>
<evidence type="ECO:0008006" key="9">
    <source>
        <dbReference type="Google" id="ProtNLM"/>
    </source>
</evidence>
<evidence type="ECO:0000256" key="4">
    <source>
        <dbReference type="ARBA" id="ARBA00022723"/>
    </source>
</evidence>
<dbReference type="GO" id="GO:0020037">
    <property type="term" value="F:heme binding"/>
    <property type="evidence" value="ECO:0007669"/>
    <property type="project" value="InterPro"/>
</dbReference>
<evidence type="ECO:0000256" key="5">
    <source>
        <dbReference type="ARBA" id="ARBA00023004"/>
    </source>
</evidence>
<dbReference type="GO" id="GO:0004497">
    <property type="term" value="F:monooxygenase activity"/>
    <property type="evidence" value="ECO:0007669"/>
    <property type="project" value="UniProtKB-KW"/>
</dbReference>
<reference evidence="7" key="1">
    <citation type="submission" date="2017-09" db="EMBL/GenBank/DDBJ databases">
        <title>Polyketide synthases of a Diaporthe helianthi virulent isolate.</title>
        <authorList>
            <person name="Baroncelli R."/>
        </authorList>
    </citation>
    <scope>NUCLEOTIDE SEQUENCE [LARGE SCALE GENOMIC DNA]</scope>
    <source>
        <strain evidence="7">7/96</strain>
    </source>
</reference>
<evidence type="ECO:0000256" key="6">
    <source>
        <dbReference type="ARBA" id="ARBA00023033"/>
    </source>
</evidence>
<dbReference type="InterPro" id="IPR001128">
    <property type="entry name" value="Cyt_P450"/>
</dbReference>
<dbReference type="PANTHER" id="PTHR24305">
    <property type="entry name" value="CYTOCHROME P450"/>
    <property type="match status" value="1"/>
</dbReference>
<accession>A0A2P5HG64</accession>
<name>A0A2P5HG64_DIAHE</name>
<evidence type="ECO:0000256" key="1">
    <source>
        <dbReference type="ARBA" id="ARBA00001971"/>
    </source>
</evidence>
<dbReference type="Gene3D" id="1.10.630.10">
    <property type="entry name" value="Cytochrome P450"/>
    <property type="match status" value="1"/>
</dbReference>
<gene>
    <name evidence="7" type="ORF">DHEL01_v212369</name>
</gene>
<dbReference type="GO" id="GO:0016705">
    <property type="term" value="F:oxidoreductase activity, acting on paired donors, with incorporation or reduction of molecular oxygen"/>
    <property type="evidence" value="ECO:0007669"/>
    <property type="project" value="InterPro"/>
</dbReference>
<keyword evidence="5" id="KW-0408">Iron</keyword>
<dbReference type="PANTHER" id="PTHR24305:SF164">
    <property type="entry name" value="P450, PUTATIVE (EUROFUNG)-RELATED"/>
    <property type="match status" value="1"/>
</dbReference>
<sequence>MMASFTVELLACSILLYLLKAYCIDSLVLSPLRRVPGPISFAITKWGLAYEDWRGRRTRTIAQLHSRYGPAVRLGPNEVSFNSLGALKTIYGPGSRFGRTRFYRMFEVYGEQNLFTFHSSEEHGARKKLLSHAYSKSAILQDKTTKSIEEMARRYVELIDSEPNGVSDVFLTLHYYSLDNITHFIYGDSGSTSALQGVEIHRNLISDVMHPSRRRLSWCWVHVPSITRWLYTRKGLVGQLVKHILPMQPPTTYTGIRTFALQAVEQFKSDLQSRKNVDENSIVAHLWKYHQSVLANGLSDLQVASECADHFLAGIDTTSDTLMFLIWALSLPENWKFQERLRDEVSNLPKESLNQYGHPRADASDRCTYLQAVIKETLRLYAPLPSSEPRSSSVDSVVDGFTIPADTVVAMSPWILHRNPEIFQEPDMFDPERWLGPSAPELNRWFSAFSSGVQENTCLIKFDKLQH</sequence>
<comment type="caution">
    <text evidence="7">The sequence shown here is derived from an EMBL/GenBank/DDBJ whole genome shotgun (WGS) entry which is preliminary data.</text>
</comment>
<dbReference type="SUPFAM" id="SSF48264">
    <property type="entry name" value="Cytochrome P450"/>
    <property type="match status" value="1"/>
</dbReference>